<accession>U9TZJ6</accession>
<proteinExistence type="predicted"/>
<dbReference type="AlphaFoldDB" id="U9TZJ6"/>
<name>U9TZJ6_RHIID</name>
<dbReference type="HOGENOM" id="CLU_2198337_0_0_1"/>
<evidence type="ECO:0000313" key="2">
    <source>
        <dbReference type="EMBL" id="ESA12852.1"/>
    </source>
</evidence>
<organism evidence="2">
    <name type="scientific">Rhizophagus irregularis (strain DAOM 181602 / DAOM 197198 / MUCL 43194)</name>
    <name type="common">Arbuscular mycorrhizal fungus</name>
    <name type="synonym">Glomus intraradices</name>
    <dbReference type="NCBI Taxonomy" id="747089"/>
    <lineage>
        <taxon>Eukaryota</taxon>
        <taxon>Fungi</taxon>
        <taxon>Fungi incertae sedis</taxon>
        <taxon>Mucoromycota</taxon>
        <taxon>Glomeromycotina</taxon>
        <taxon>Glomeromycetes</taxon>
        <taxon>Glomerales</taxon>
        <taxon>Glomeraceae</taxon>
        <taxon>Rhizophagus</taxon>
    </lineage>
</organism>
<keyword evidence="1" id="KW-0472">Membrane</keyword>
<sequence>MKGRVELRVFLCDVVEVPSVAKIIYAIDSSYIVAVFGSLFYMFHVVKSNVRSHVIDSDLRCIQCTLRQCAVNLIVLKEPVYNTLIVNVPFNLTSKSLRGLLQTATFLI</sequence>
<feature type="transmembrane region" description="Helical" evidence="1">
    <location>
        <begin position="23"/>
        <end position="43"/>
    </location>
</feature>
<keyword evidence="1" id="KW-1133">Transmembrane helix</keyword>
<gene>
    <name evidence="2" type="ORF">GLOINDRAFT_96157</name>
</gene>
<reference evidence="2" key="1">
    <citation type="submission" date="2013-07" db="EMBL/GenBank/DDBJ databases">
        <title>The genome of an arbuscular mycorrhizal fungus provides insights into the evolution of the oldest plant symbiosis.</title>
        <authorList>
            <consortium name="DOE Joint Genome Institute"/>
            <person name="Tisserant E."/>
            <person name="Malbreil M."/>
            <person name="Kuo A."/>
            <person name="Kohler A."/>
            <person name="Symeonidi A."/>
            <person name="Balestrini R."/>
            <person name="Charron P."/>
            <person name="Duensing N."/>
            <person name="Frei-dit-Frey N."/>
            <person name="Gianinazzi-Pearson V."/>
            <person name="Gilbert B."/>
            <person name="Handa Y."/>
            <person name="Hijri M."/>
            <person name="Kaul R."/>
            <person name="Kawaguchi M."/>
            <person name="Krajinski F."/>
            <person name="Lammers P."/>
            <person name="Lapierre D."/>
            <person name="Masclaux F.G."/>
            <person name="Murat C."/>
            <person name="Morin E."/>
            <person name="Ndikumana S."/>
            <person name="Pagni M."/>
            <person name="Petitpierre D."/>
            <person name="Requena N."/>
            <person name="Rosikiewicz P."/>
            <person name="Riley R."/>
            <person name="Saito K."/>
            <person name="San Clemente H."/>
            <person name="Shapiro H."/>
            <person name="van Tuinen D."/>
            <person name="Becard G."/>
            <person name="Bonfante P."/>
            <person name="Paszkowski U."/>
            <person name="Shachar-Hill Y."/>
            <person name="Young J.P."/>
            <person name="Sanders I.R."/>
            <person name="Henrissat B."/>
            <person name="Rensing S.A."/>
            <person name="Grigoriev I.V."/>
            <person name="Corradi N."/>
            <person name="Roux C."/>
            <person name="Martin F."/>
        </authorList>
    </citation>
    <scope>NUCLEOTIDE SEQUENCE</scope>
    <source>
        <strain evidence="2">DAOM 197198</strain>
    </source>
</reference>
<evidence type="ECO:0000256" key="1">
    <source>
        <dbReference type="SAM" id="Phobius"/>
    </source>
</evidence>
<protein>
    <submittedName>
        <fullName evidence="2">Uncharacterized protein</fullName>
    </submittedName>
</protein>
<keyword evidence="1" id="KW-0812">Transmembrane</keyword>
<dbReference type="EMBL" id="KI284482">
    <property type="protein sequence ID" value="ESA12852.1"/>
    <property type="molecule type" value="Genomic_DNA"/>
</dbReference>